<dbReference type="FunFam" id="1.20.1560.10:FF:000058">
    <property type="entry name" value="ABC transporter B family member 25"/>
    <property type="match status" value="1"/>
</dbReference>
<dbReference type="InterPro" id="IPR036640">
    <property type="entry name" value="ABC1_TM_sf"/>
</dbReference>
<dbReference type="AlphaFoldDB" id="A0A9D4TVH0"/>
<dbReference type="InterPro" id="IPR017871">
    <property type="entry name" value="ABC_transporter-like_CS"/>
</dbReference>
<dbReference type="SUPFAM" id="SSF90123">
    <property type="entry name" value="ABC transporter transmembrane region"/>
    <property type="match status" value="1"/>
</dbReference>
<feature type="transmembrane region" description="Helical" evidence="8">
    <location>
        <begin position="454"/>
        <end position="476"/>
    </location>
</feature>
<feature type="domain" description="ABC transporter" evidence="9">
    <location>
        <begin position="552"/>
        <end position="797"/>
    </location>
</feature>
<evidence type="ECO:0000259" key="9">
    <source>
        <dbReference type="PROSITE" id="PS50893"/>
    </source>
</evidence>
<dbReference type="Gene3D" id="3.40.50.300">
    <property type="entry name" value="P-loop containing nucleotide triphosphate hydrolases"/>
    <property type="match status" value="1"/>
</dbReference>
<dbReference type="PANTHER" id="PTHR43394:SF19">
    <property type="entry name" value="ABC TRANSPORTER B FAMILY"/>
    <property type="match status" value="1"/>
</dbReference>
<evidence type="ECO:0008006" key="13">
    <source>
        <dbReference type="Google" id="ProtNLM"/>
    </source>
</evidence>
<feature type="transmembrane region" description="Helical" evidence="8">
    <location>
        <begin position="235"/>
        <end position="257"/>
    </location>
</feature>
<keyword evidence="4" id="KW-0547">Nucleotide-binding</keyword>
<dbReference type="InterPro" id="IPR003593">
    <property type="entry name" value="AAA+_ATPase"/>
</dbReference>
<dbReference type="GO" id="GO:0005743">
    <property type="term" value="C:mitochondrial inner membrane"/>
    <property type="evidence" value="ECO:0007669"/>
    <property type="project" value="UniProtKB-SubCell"/>
</dbReference>
<comment type="subcellular location">
    <subcellularLocation>
        <location evidence="1">Mitochondrion inner membrane</location>
        <topology evidence="1">Multi-pass membrane protein</topology>
    </subcellularLocation>
</comment>
<keyword evidence="7 8" id="KW-0472">Membrane</keyword>
<dbReference type="GO" id="GO:0005524">
    <property type="term" value="F:ATP binding"/>
    <property type="evidence" value="ECO:0007669"/>
    <property type="project" value="UniProtKB-KW"/>
</dbReference>
<accession>A0A9D4TVH0</accession>
<feature type="transmembrane region" description="Helical" evidence="8">
    <location>
        <begin position="354"/>
        <end position="372"/>
    </location>
</feature>
<dbReference type="GO" id="GO:0016887">
    <property type="term" value="F:ATP hydrolysis activity"/>
    <property type="evidence" value="ECO:0007669"/>
    <property type="project" value="InterPro"/>
</dbReference>
<feature type="transmembrane region" description="Helical" evidence="8">
    <location>
        <begin position="74"/>
        <end position="93"/>
    </location>
</feature>
<sequence length="822" mass="88971">MALNGGRESMGSDRRQIILTPVMRTATGLWLTWTIKLSITTFTALYPLRGSLWRLQRFADIAELYSLAGSNLDVWLLSVAHVLVLAALLSRVTSPYRRFSGLVIPPPYSKMSHGVYWSCTLFELLLLGKAVVVAVLGEEQLLPPHPGDQPASRGDVGLLCMYVCVIVALLCSFMEGWLGQRIITQRRKQHEAADEVSGGGSSQQPLLGGKGKVAQETDSATIPALIKLSAPDSHILFLAFTAGAAAALGQALIPYYTGKIIDYASIDPEPHAFRITTLKMLGMALGCAIFTGIRGGLFTVAMTRLNVRLRQQLFASLMAQDAGFFDTTKTGEITSRLSADTTTVSDQICLNLNVMLRSATQAAMVLAFMFTASWRLTVVTFVMIPLVIAICKVYGAFYRRMSKKVQTELAEANSVAEEALSTMTTVKAHAAEDSTMTAYAFKLHRFYLLQRREAIAYGLYMTTNTFLAAAVVAAVLFYGGSLVLKGAMSAGSLVSFMLFQQSLSSAFQSLGDVFSALSAAVGAADKVIELMRRRPAVEESGTLVPTTFAGKVTLQDVSFYYPARPTLRVLSGMSLVVNPGEIVALVGPSGGGKSSIVKLVERFYLPDEGRVLIDDRPVAEYDRKWLKQRVALVSQEPVLYARSIRRNILYGLEEEDGLPAAELPTQEDVEQAAGLANAHDFICALPEGYETECGEKGVQLSGGQKQRIAIARALVRRPAILLLDEATSALDADSEAVVQEALDRTMKSRTVLVIAHRLSTVQDAHRIIVVQHGQVAEQGSHDQLLEAGGVYASLVRRQLARGPSTNRLLPSASSASFTGGLL</sequence>
<evidence type="ECO:0000256" key="3">
    <source>
        <dbReference type="ARBA" id="ARBA00022692"/>
    </source>
</evidence>
<dbReference type="SMART" id="SM00382">
    <property type="entry name" value="AAA"/>
    <property type="match status" value="1"/>
</dbReference>
<evidence type="ECO:0000256" key="4">
    <source>
        <dbReference type="ARBA" id="ARBA00022741"/>
    </source>
</evidence>
<dbReference type="OrthoDB" id="6500128at2759"/>
<feature type="transmembrane region" description="Helical" evidence="8">
    <location>
        <begin position="277"/>
        <end position="301"/>
    </location>
</feature>
<organism evidence="11 12">
    <name type="scientific">Chlorella vulgaris</name>
    <name type="common">Green alga</name>
    <dbReference type="NCBI Taxonomy" id="3077"/>
    <lineage>
        <taxon>Eukaryota</taxon>
        <taxon>Viridiplantae</taxon>
        <taxon>Chlorophyta</taxon>
        <taxon>core chlorophytes</taxon>
        <taxon>Trebouxiophyceae</taxon>
        <taxon>Chlorellales</taxon>
        <taxon>Chlorellaceae</taxon>
        <taxon>Chlorella clade</taxon>
        <taxon>Chlorella</taxon>
    </lineage>
</organism>
<keyword evidence="12" id="KW-1185">Reference proteome</keyword>
<name>A0A9D4TVH0_CHLVU</name>
<protein>
    <recommendedName>
        <fullName evidence="13">ATP-binding cassette sub-family B member 9</fullName>
    </recommendedName>
</protein>
<evidence type="ECO:0000256" key="6">
    <source>
        <dbReference type="ARBA" id="ARBA00022989"/>
    </source>
</evidence>
<evidence type="ECO:0000259" key="10">
    <source>
        <dbReference type="PROSITE" id="PS50929"/>
    </source>
</evidence>
<dbReference type="GO" id="GO:0015421">
    <property type="term" value="F:ABC-type oligopeptide transporter activity"/>
    <property type="evidence" value="ECO:0007669"/>
    <property type="project" value="TreeGrafter"/>
</dbReference>
<dbReference type="PROSITE" id="PS50893">
    <property type="entry name" value="ABC_TRANSPORTER_2"/>
    <property type="match status" value="1"/>
</dbReference>
<dbReference type="EMBL" id="SIDB01000002">
    <property type="protein sequence ID" value="KAI3435878.1"/>
    <property type="molecule type" value="Genomic_DNA"/>
</dbReference>
<evidence type="ECO:0000256" key="8">
    <source>
        <dbReference type="SAM" id="Phobius"/>
    </source>
</evidence>
<dbReference type="InterPro" id="IPR011527">
    <property type="entry name" value="ABC1_TM_dom"/>
</dbReference>
<evidence type="ECO:0000313" key="12">
    <source>
        <dbReference type="Proteomes" id="UP001055712"/>
    </source>
</evidence>
<feature type="domain" description="ABC transmembrane type-1" evidence="10">
    <location>
        <begin position="237"/>
        <end position="519"/>
    </location>
</feature>
<keyword evidence="6 8" id="KW-1133">Transmembrane helix</keyword>
<keyword evidence="5" id="KW-0067">ATP-binding</keyword>
<proteinExistence type="predicted"/>
<comment type="caution">
    <text evidence="11">The sequence shown here is derived from an EMBL/GenBank/DDBJ whole genome shotgun (WGS) entry which is preliminary data.</text>
</comment>
<feature type="transmembrane region" description="Helical" evidence="8">
    <location>
        <begin position="378"/>
        <end position="397"/>
    </location>
</feature>
<evidence type="ECO:0000313" key="11">
    <source>
        <dbReference type="EMBL" id="KAI3435878.1"/>
    </source>
</evidence>
<dbReference type="Pfam" id="PF00005">
    <property type="entry name" value="ABC_tran"/>
    <property type="match status" value="1"/>
</dbReference>
<evidence type="ECO:0000256" key="5">
    <source>
        <dbReference type="ARBA" id="ARBA00022840"/>
    </source>
</evidence>
<reference evidence="11" key="1">
    <citation type="journal article" date="2019" name="Plant J.">
        <title>Chlorella vulgaris genome assembly and annotation reveals the molecular basis for metabolic acclimation to high light conditions.</title>
        <authorList>
            <person name="Cecchin M."/>
            <person name="Marcolungo L."/>
            <person name="Rossato M."/>
            <person name="Girolomoni L."/>
            <person name="Cosentino E."/>
            <person name="Cuine S."/>
            <person name="Li-Beisson Y."/>
            <person name="Delledonne M."/>
            <person name="Ballottari M."/>
        </authorList>
    </citation>
    <scope>NUCLEOTIDE SEQUENCE</scope>
    <source>
        <strain evidence="11">211/11P</strain>
    </source>
</reference>
<dbReference type="InterPro" id="IPR027417">
    <property type="entry name" value="P-loop_NTPase"/>
</dbReference>
<dbReference type="PROSITE" id="PS50929">
    <property type="entry name" value="ABC_TM1F"/>
    <property type="match status" value="1"/>
</dbReference>
<dbReference type="SUPFAM" id="SSF52540">
    <property type="entry name" value="P-loop containing nucleoside triphosphate hydrolases"/>
    <property type="match status" value="1"/>
</dbReference>
<dbReference type="Proteomes" id="UP001055712">
    <property type="component" value="Unassembled WGS sequence"/>
</dbReference>
<dbReference type="Gene3D" id="1.20.1560.10">
    <property type="entry name" value="ABC transporter type 1, transmembrane domain"/>
    <property type="match status" value="1"/>
</dbReference>
<dbReference type="PROSITE" id="PS00211">
    <property type="entry name" value="ABC_TRANSPORTER_1"/>
    <property type="match status" value="1"/>
</dbReference>
<dbReference type="PANTHER" id="PTHR43394">
    <property type="entry name" value="ATP-DEPENDENT PERMEASE MDL1, MITOCHONDRIAL"/>
    <property type="match status" value="1"/>
</dbReference>
<feature type="transmembrane region" description="Helical" evidence="8">
    <location>
        <begin position="156"/>
        <end position="178"/>
    </location>
</feature>
<dbReference type="CDD" id="cd18572">
    <property type="entry name" value="ABC_6TM_TAP"/>
    <property type="match status" value="1"/>
</dbReference>
<dbReference type="CDD" id="cd03249">
    <property type="entry name" value="ABC_MTABC3_MDL1_MDL2"/>
    <property type="match status" value="1"/>
</dbReference>
<reference evidence="11" key="2">
    <citation type="submission" date="2020-11" db="EMBL/GenBank/DDBJ databases">
        <authorList>
            <person name="Cecchin M."/>
            <person name="Marcolungo L."/>
            <person name="Rossato M."/>
            <person name="Girolomoni L."/>
            <person name="Cosentino E."/>
            <person name="Cuine S."/>
            <person name="Li-Beisson Y."/>
            <person name="Delledonne M."/>
            <person name="Ballottari M."/>
        </authorList>
    </citation>
    <scope>NUCLEOTIDE SEQUENCE</scope>
    <source>
        <strain evidence="11">211/11P</strain>
        <tissue evidence="11">Whole cell</tissue>
    </source>
</reference>
<feature type="transmembrane region" description="Helical" evidence="8">
    <location>
        <begin position="21"/>
        <end position="46"/>
    </location>
</feature>
<dbReference type="Pfam" id="PF00664">
    <property type="entry name" value="ABC_membrane"/>
    <property type="match status" value="1"/>
</dbReference>
<evidence type="ECO:0000256" key="2">
    <source>
        <dbReference type="ARBA" id="ARBA00022448"/>
    </source>
</evidence>
<gene>
    <name evidence="11" type="ORF">D9Q98_001936</name>
</gene>
<keyword evidence="2" id="KW-0813">Transport</keyword>
<keyword evidence="3 8" id="KW-0812">Transmembrane</keyword>
<evidence type="ECO:0000256" key="7">
    <source>
        <dbReference type="ARBA" id="ARBA00023136"/>
    </source>
</evidence>
<dbReference type="InterPro" id="IPR039421">
    <property type="entry name" value="Type_1_exporter"/>
</dbReference>
<feature type="transmembrane region" description="Helical" evidence="8">
    <location>
        <begin position="114"/>
        <end position="136"/>
    </location>
</feature>
<dbReference type="FunFam" id="3.40.50.300:FF:000403">
    <property type="entry name" value="ATP-binding cassette sub-family B member 8, mitochondrial"/>
    <property type="match status" value="1"/>
</dbReference>
<evidence type="ECO:0000256" key="1">
    <source>
        <dbReference type="ARBA" id="ARBA00004448"/>
    </source>
</evidence>
<dbReference type="InterPro" id="IPR003439">
    <property type="entry name" value="ABC_transporter-like_ATP-bd"/>
</dbReference>